<dbReference type="PROSITE" id="PS50206">
    <property type="entry name" value="RHODANESE_3"/>
    <property type="match status" value="1"/>
</dbReference>
<dbReference type="EMBL" id="JARAKH010000037">
    <property type="protein sequence ID" value="KAK8383413.1"/>
    <property type="molecule type" value="Genomic_DNA"/>
</dbReference>
<dbReference type="Pfam" id="PF00581">
    <property type="entry name" value="Rhodanese"/>
    <property type="match status" value="1"/>
</dbReference>
<feature type="domain" description="Rhodanese" evidence="1">
    <location>
        <begin position="12"/>
        <end position="115"/>
    </location>
</feature>
<reference evidence="2 3" key="1">
    <citation type="submission" date="2023-03" db="EMBL/GenBank/DDBJ databases">
        <title>High-quality genome of Scylla paramamosain provides insights in environmental adaptation.</title>
        <authorList>
            <person name="Zhang L."/>
        </authorList>
    </citation>
    <scope>NUCLEOTIDE SEQUENCE [LARGE SCALE GENOMIC DNA]</scope>
    <source>
        <strain evidence="2">LZ_2023a</strain>
        <tissue evidence="2">Muscle</tissue>
    </source>
</reference>
<comment type="caution">
    <text evidence="2">The sequence shown here is derived from an EMBL/GenBank/DDBJ whole genome shotgun (WGS) entry which is preliminary data.</text>
</comment>
<dbReference type="Gene3D" id="3.40.250.10">
    <property type="entry name" value="Rhodanese-like domain"/>
    <property type="match status" value="1"/>
</dbReference>
<evidence type="ECO:0000313" key="2">
    <source>
        <dbReference type="EMBL" id="KAK8383413.1"/>
    </source>
</evidence>
<dbReference type="InterPro" id="IPR036873">
    <property type="entry name" value="Rhodanese-like_dom_sf"/>
</dbReference>
<dbReference type="GO" id="GO:0005739">
    <property type="term" value="C:mitochondrion"/>
    <property type="evidence" value="ECO:0007669"/>
    <property type="project" value="TreeGrafter"/>
</dbReference>
<dbReference type="PANTHER" id="PTHR44086">
    <property type="entry name" value="THIOSULFATE SULFURTRANSFERASE RDL2, MITOCHONDRIAL-RELATED"/>
    <property type="match status" value="1"/>
</dbReference>
<gene>
    <name evidence="2" type="ORF">O3P69_019062</name>
</gene>
<name>A0AAW0T782_SCYPA</name>
<protein>
    <recommendedName>
        <fullName evidence="1">Rhodanese domain-containing protein</fullName>
    </recommendedName>
</protein>
<proteinExistence type="predicted"/>
<dbReference type="InterPro" id="IPR001763">
    <property type="entry name" value="Rhodanese-like_dom"/>
</dbReference>
<dbReference type="SUPFAM" id="SSF52821">
    <property type="entry name" value="Rhodanese/Cell cycle control phosphatase"/>
    <property type="match status" value="1"/>
</dbReference>
<sequence>MTDISYEDLVGKVKDMTVVDVRTRDEVVQQGQLPHSHVLPVQELEEALMLSQESFKEKYGFPLLDTSDENLVITCRSGRRVGIANDILKAKGFTKHKLYRGSFLEWTERGGPVVKPGQPYEPSN</sequence>
<keyword evidence="3" id="KW-1185">Reference proteome</keyword>
<dbReference type="PANTHER" id="PTHR44086:SF10">
    <property type="entry name" value="THIOSULFATE SULFURTRANSFERASE_RHODANESE-LIKE DOMAIN-CONTAINING PROTEIN 3"/>
    <property type="match status" value="1"/>
</dbReference>
<evidence type="ECO:0000259" key="1">
    <source>
        <dbReference type="PROSITE" id="PS50206"/>
    </source>
</evidence>
<accession>A0AAW0T782</accession>
<dbReference type="SMART" id="SM00450">
    <property type="entry name" value="RHOD"/>
    <property type="match status" value="1"/>
</dbReference>
<dbReference type="Proteomes" id="UP001487740">
    <property type="component" value="Unassembled WGS sequence"/>
</dbReference>
<evidence type="ECO:0000313" key="3">
    <source>
        <dbReference type="Proteomes" id="UP001487740"/>
    </source>
</evidence>
<dbReference type="GO" id="GO:0004792">
    <property type="term" value="F:thiosulfate-cyanide sulfurtransferase activity"/>
    <property type="evidence" value="ECO:0007669"/>
    <property type="project" value="TreeGrafter"/>
</dbReference>
<organism evidence="2 3">
    <name type="scientific">Scylla paramamosain</name>
    <name type="common">Mud crab</name>
    <dbReference type="NCBI Taxonomy" id="85552"/>
    <lineage>
        <taxon>Eukaryota</taxon>
        <taxon>Metazoa</taxon>
        <taxon>Ecdysozoa</taxon>
        <taxon>Arthropoda</taxon>
        <taxon>Crustacea</taxon>
        <taxon>Multicrustacea</taxon>
        <taxon>Malacostraca</taxon>
        <taxon>Eumalacostraca</taxon>
        <taxon>Eucarida</taxon>
        <taxon>Decapoda</taxon>
        <taxon>Pleocyemata</taxon>
        <taxon>Brachyura</taxon>
        <taxon>Eubrachyura</taxon>
        <taxon>Portunoidea</taxon>
        <taxon>Portunidae</taxon>
        <taxon>Portuninae</taxon>
        <taxon>Scylla</taxon>
    </lineage>
</organism>
<dbReference type="AlphaFoldDB" id="A0AAW0T782"/>